<dbReference type="AlphaFoldDB" id="A0AAW0A2X0"/>
<dbReference type="CDD" id="cd11296">
    <property type="entry name" value="O-FucT_like"/>
    <property type="match status" value="1"/>
</dbReference>
<evidence type="ECO:0000313" key="1">
    <source>
        <dbReference type="EMBL" id="KAK6997462.1"/>
    </source>
</evidence>
<protein>
    <submittedName>
        <fullName evidence="1">SH3 and PX-domain-containing 3</fullName>
    </submittedName>
</protein>
<sequence length="602" mass="66871">MPNRGVRGEDHCTHFRDLLCLRDRERGLVAPLMLIIALIRKLMRLVTCDIPTCLSLSRRSGPAAAMMRLFCFPPNTPTSSRLTLLVVAVVLLSAGYMTLGTRSSMELVLDIPPALTGPLGHPTYEDIREYERILPQHRIGSPSARNRPRYLFFSSEAGETGQVSSTLCKSLLTAVLFRWNNVLQEQYVSHRSSFSTYTRSLKVRLLNTHLACLANRGYVFVDYRPRDHPPLPDTFPNSTRAVLHVPMNAFTSGPTGGGSWGRSSSVPRPISRQWWDTVCPHERIVEVRFQELLRNANVTEESPGDVLLTSLAEELRAIPDECVSLIDGAPFNFDYINTFKLLPAWDTYGSSPTLTRFLYAPLITRAVARNFPLFSLSPFSRPPRFLTPAPALIPDTPHAGSAPSPYPLAAFAPLSPGAPPLPGLLGIHYRRGDFAEHCTNLADWGADFNVWNRFALAAMRTQQRYPALPDDLPIPPGTSRRDAAYAHCYPSLLAAVARVKEVREDARRQFGQDLKVVYVSTNAERGEVVELAERLREDGWAKVVSSWDLSLAVDEGTVGQAVDMAMLGLAETIIGNAYSSMTSNVVQFRIAGGRHVNTSRFW</sequence>
<gene>
    <name evidence="1" type="ORF">R3P38DRAFT_3285856</name>
</gene>
<organism evidence="1 2">
    <name type="scientific">Favolaschia claudopus</name>
    <dbReference type="NCBI Taxonomy" id="2862362"/>
    <lineage>
        <taxon>Eukaryota</taxon>
        <taxon>Fungi</taxon>
        <taxon>Dikarya</taxon>
        <taxon>Basidiomycota</taxon>
        <taxon>Agaricomycotina</taxon>
        <taxon>Agaricomycetes</taxon>
        <taxon>Agaricomycetidae</taxon>
        <taxon>Agaricales</taxon>
        <taxon>Marasmiineae</taxon>
        <taxon>Mycenaceae</taxon>
        <taxon>Favolaschia</taxon>
    </lineage>
</organism>
<evidence type="ECO:0000313" key="2">
    <source>
        <dbReference type="Proteomes" id="UP001362999"/>
    </source>
</evidence>
<dbReference type="EMBL" id="JAWWNJ010000090">
    <property type="protein sequence ID" value="KAK6997462.1"/>
    <property type="molecule type" value="Genomic_DNA"/>
</dbReference>
<dbReference type="Proteomes" id="UP001362999">
    <property type="component" value="Unassembled WGS sequence"/>
</dbReference>
<comment type="caution">
    <text evidence="1">The sequence shown here is derived from an EMBL/GenBank/DDBJ whole genome shotgun (WGS) entry which is preliminary data.</text>
</comment>
<dbReference type="Gene3D" id="3.40.50.11350">
    <property type="match status" value="1"/>
</dbReference>
<keyword evidence="2" id="KW-1185">Reference proteome</keyword>
<proteinExistence type="predicted"/>
<name>A0AAW0A2X0_9AGAR</name>
<reference evidence="1 2" key="1">
    <citation type="journal article" date="2024" name="J Genomics">
        <title>Draft genome sequencing and assembly of Favolaschia claudopus CIRM-BRFM 2984 isolated from oak limbs.</title>
        <authorList>
            <person name="Navarro D."/>
            <person name="Drula E."/>
            <person name="Chaduli D."/>
            <person name="Cazenave R."/>
            <person name="Ahrendt S."/>
            <person name="Wang J."/>
            <person name="Lipzen A."/>
            <person name="Daum C."/>
            <person name="Barry K."/>
            <person name="Grigoriev I.V."/>
            <person name="Favel A."/>
            <person name="Rosso M.N."/>
            <person name="Martin F."/>
        </authorList>
    </citation>
    <scope>NUCLEOTIDE SEQUENCE [LARGE SCALE GENOMIC DNA]</scope>
    <source>
        <strain evidence="1 2">CIRM-BRFM 2984</strain>
    </source>
</reference>
<accession>A0AAW0A2X0</accession>